<dbReference type="PANTHER" id="PTHR33221">
    <property type="entry name" value="WINGED HELIX-TURN-HELIX TRANSCRIPTIONAL REGULATOR, RRF2 FAMILY"/>
    <property type="match status" value="1"/>
</dbReference>
<evidence type="ECO:0000313" key="1">
    <source>
        <dbReference type="EMBL" id="EHO77241.1"/>
    </source>
</evidence>
<dbReference type="BioCyc" id="FSP457404-HMP:GTSQ-3600-MONOMER"/>
<dbReference type="PROSITE" id="PS51197">
    <property type="entry name" value="HTH_RRF2_2"/>
    <property type="match status" value="1"/>
</dbReference>
<dbReference type="Pfam" id="PF02082">
    <property type="entry name" value="Rrf2"/>
    <property type="match status" value="1"/>
</dbReference>
<dbReference type="SUPFAM" id="SSF46785">
    <property type="entry name" value="Winged helix' DNA-binding domain"/>
    <property type="match status" value="1"/>
</dbReference>
<dbReference type="Gene3D" id="1.10.10.10">
    <property type="entry name" value="Winged helix-like DNA-binding domain superfamily/Winged helix DNA-binding domain"/>
    <property type="match status" value="1"/>
</dbReference>
<dbReference type="HOGENOM" id="CLU_107144_1_3_0"/>
<dbReference type="PATRIC" id="fig|457404.5.peg.3481"/>
<dbReference type="GO" id="GO:0003700">
    <property type="term" value="F:DNA-binding transcription factor activity"/>
    <property type="evidence" value="ECO:0007669"/>
    <property type="project" value="TreeGrafter"/>
</dbReference>
<dbReference type="InterPro" id="IPR036388">
    <property type="entry name" value="WH-like_DNA-bd_sf"/>
</dbReference>
<sequence length="123" mass="14337">MKLIQESMNGIRLVKYLANLKKGEIANAKDISREVGVPVKFALKILRILRKNEIVESYRGITGGYELKKEVDVYEIIKALQGDLYITNDFKEKEPEDEIEIELKKIQEDVIVRLKNIKIKKKY</sequence>
<dbReference type="InterPro" id="IPR036390">
    <property type="entry name" value="WH_DNA-bd_sf"/>
</dbReference>
<comment type="caution">
    <text evidence="1">The sequence shown here is derived from an EMBL/GenBank/DDBJ whole genome shotgun (WGS) entry which is preliminary data.</text>
</comment>
<keyword evidence="2" id="KW-1185">Reference proteome</keyword>
<protein>
    <submittedName>
        <fullName evidence="1">Rrf2 family protein</fullName>
    </submittedName>
</protein>
<dbReference type="PANTHER" id="PTHR33221:SF2">
    <property type="entry name" value="TRANSCRIPTIONAL REGULATOR"/>
    <property type="match status" value="1"/>
</dbReference>
<dbReference type="AlphaFoldDB" id="H1PYQ2"/>
<dbReference type="GO" id="GO:0005829">
    <property type="term" value="C:cytosol"/>
    <property type="evidence" value="ECO:0007669"/>
    <property type="project" value="TreeGrafter"/>
</dbReference>
<reference evidence="1 2" key="1">
    <citation type="submission" date="2012-07" db="EMBL/GenBank/DDBJ databases">
        <title>The Genome Sequence of Fusobacterium ulcerans 12_1B.</title>
        <authorList>
            <consortium name="The Broad Institute Genome Sequencing Platform"/>
            <person name="Earl A."/>
            <person name="Ward D."/>
            <person name="Feldgarden M."/>
            <person name="Gevers D."/>
            <person name="Strauss J."/>
            <person name="Ambrose C.E."/>
            <person name="Allen-Vercoe E."/>
            <person name="Walker B."/>
            <person name="Young S.K."/>
            <person name="Zeng Q."/>
            <person name="Gargeya S."/>
            <person name="Fitzgerald M."/>
            <person name="Haas B."/>
            <person name="Abouelleil A."/>
            <person name="Alvarado L."/>
            <person name="Arachchi H.M."/>
            <person name="Berlin A.M."/>
            <person name="Chapman S.B."/>
            <person name="Goldberg J."/>
            <person name="Griggs A."/>
            <person name="Gujja S."/>
            <person name="Hansen M."/>
            <person name="Howarth C."/>
            <person name="Imamovic A."/>
            <person name="Larimer J."/>
            <person name="McCowen C."/>
            <person name="Montmayeur A."/>
            <person name="Murphy C."/>
            <person name="Neiman D."/>
            <person name="Pearson M."/>
            <person name="Priest M."/>
            <person name="Roberts A."/>
            <person name="Saif S."/>
            <person name="Shea T."/>
            <person name="Sisk P."/>
            <person name="Sykes S."/>
            <person name="Wortman J."/>
            <person name="Nusbaum C."/>
            <person name="Birren B."/>
        </authorList>
    </citation>
    <scope>NUCLEOTIDE SEQUENCE [LARGE SCALE GENOMIC DNA]</scope>
    <source>
        <strain evidence="1 2">12_1B</strain>
    </source>
</reference>
<dbReference type="EMBL" id="AGWJ02000035">
    <property type="protein sequence ID" value="EHO77241.1"/>
    <property type="molecule type" value="Genomic_DNA"/>
</dbReference>
<evidence type="ECO:0000313" key="2">
    <source>
        <dbReference type="Proteomes" id="UP000003233"/>
    </source>
</evidence>
<dbReference type="InterPro" id="IPR000944">
    <property type="entry name" value="Tscrpt_reg_Rrf2"/>
</dbReference>
<name>H1PYQ2_9FUSO</name>
<proteinExistence type="predicted"/>
<organism evidence="1 2">
    <name type="scientific">Fusobacterium ulcerans 12-1B</name>
    <dbReference type="NCBI Taxonomy" id="457404"/>
    <lineage>
        <taxon>Bacteria</taxon>
        <taxon>Fusobacteriati</taxon>
        <taxon>Fusobacteriota</taxon>
        <taxon>Fusobacteriia</taxon>
        <taxon>Fusobacteriales</taxon>
        <taxon>Fusobacteriaceae</taxon>
        <taxon>Fusobacterium</taxon>
    </lineage>
</organism>
<dbReference type="Proteomes" id="UP000003233">
    <property type="component" value="Unassembled WGS sequence"/>
</dbReference>
<gene>
    <name evidence="1" type="ORF">HMPREF0402_03545</name>
</gene>
<accession>H1PYQ2</accession>
<dbReference type="RefSeq" id="WP_008699520.1">
    <property type="nucleotide sequence ID" value="NZ_KE161012.1"/>
</dbReference>